<sequence length="76" mass="9003">MTIRQERRHTLHTWPGETDDETALRHLRARYDDHLIWRATREDMTPGDWCAQRVADGKAFTASSPEELRELLEEAR</sequence>
<gene>
    <name evidence="1" type="ORF">CDO52_13075</name>
</gene>
<proteinExistence type="predicted"/>
<evidence type="ECO:0000313" key="1">
    <source>
        <dbReference type="EMBL" id="ASU83601.1"/>
    </source>
</evidence>
<dbReference type="Proteomes" id="UP000215005">
    <property type="component" value="Chromosome"/>
</dbReference>
<dbReference type="KEGG" id="ngv:CDO52_13075"/>
<evidence type="ECO:0000313" key="2">
    <source>
        <dbReference type="Proteomes" id="UP000215005"/>
    </source>
</evidence>
<name>A0A223S666_9ACTN</name>
<accession>A0A223S666</accession>
<dbReference type="OrthoDB" id="3479897at2"/>
<organism evidence="1 2">
    <name type="scientific">Nocardiopsis gilva YIM 90087</name>
    <dbReference type="NCBI Taxonomy" id="1235441"/>
    <lineage>
        <taxon>Bacteria</taxon>
        <taxon>Bacillati</taxon>
        <taxon>Actinomycetota</taxon>
        <taxon>Actinomycetes</taxon>
        <taxon>Streptosporangiales</taxon>
        <taxon>Nocardiopsidaceae</taxon>
        <taxon>Nocardiopsis</taxon>
    </lineage>
</organism>
<dbReference type="EMBL" id="CP022753">
    <property type="protein sequence ID" value="ASU83601.1"/>
    <property type="molecule type" value="Genomic_DNA"/>
</dbReference>
<protein>
    <submittedName>
        <fullName evidence="1">Uncharacterized protein</fullName>
    </submittedName>
</protein>
<dbReference type="RefSeq" id="WP_017616790.1">
    <property type="nucleotide sequence ID" value="NZ_ANBG01000025.1"/>
</dbReference>
<reference evidence="1 2" key="1">
    <citation type="submission" date="2017-08" db="EMBL/GenBank/DDBJ databases">
        <title>The complete genome sequence of Nocardiopsis gilva YIM 90087.</title>
        <authorList>
            <person name="Yin M."/>
            <person name="Tang S."/>
        </authorList>
    </citation>
    <scope>NUCLEOTIDE SEQUENCE [LARGE SCALE GENOMIC DNA]</scope>
    <source>
        <strain evidence="1 2">YIM 90087</strain>
    </source>
</reference>
<dbReference type="AlphaFoldDB" id="A0A223S666"/>
<keyword evidence="2" id="KW-1185">Reference proteome</keyword>